<protein>
    <submittedName>
        <fullName evidence="1">Uncharacterized protein</fullName>
    </submittedName>
</protein>
<dbReference type="AlphaFoldDB" id="A0A450ZT97"/>
<proteinExistence type="predicted"/>
<name>A0A450ZT97_9GAMM</name>
<dbReference type="EMBL" id="CAADFX010000057">
    <property type="protein sequence ID" value="VFK57019.1"/>
    <property type="molecule type" value="Genomic_DNA"/>
</dbReference>
<organism evidence="1">
    <name type="scientific">Candidatus Kentrum sp. TUN</name>
    <dbReference type="NCBI Taxonomy" id="2126343"/>
    <lineage>
        <taxon>Bacteria</taxon>
        <taxon>Pseudomonadati</taxon>
        <taxon>Pseudomonadota</taxon>
        <taxon>Gammaproteobacteria</taxon>
        <taxon>Candidatus Kentrum</taxon>
    </lineage>
</organism>
<sequence length="93" mass="9952">MVPSELLVADPHTCGQMPDDGFFEFGELGTGMLTGDHAEFPSRVDMRDLDAIETHRTGAVIFPHGREKDGGQLAAVIKIAQCLRDLGAAELAS</sequence>
<gene>
    <name evidence="1" type="ORF">BECKTUN1418D_GA0071000_105718</name>
</gene>
<evidence type="ECO:0000313" key="1">
    <source>
        <dbReference type="EMBL" id="VFK57019.1"/>
    </source>
</evidence>
<accession>A0A450ZT97</accession>
<reference evidence="1" key="1">
    <citation type="submission" date="2019-02" db="EMBL/GenBank/DDBJ databases">
        <authorList>
            <person name="Gruber-Vodicka R. H."/>
            <person name="Seah K. B. B."/>
        </authorList>
    </citation>
    <scope>NUCLEOTIDE SEQUENCE</scope>
    <source>
        <strain evidence="1">BECK_BY1</strain>
    </source>
</reference>